<dbReference type="EMBL" id="NFZT01000001">
    <property type="protein sequence ID" value="OWV32810.1"/>
    <property type="molecule type" value="Genomic_DNA"/>
</dbReference>
<evidence type="ECO:0000313" key="3">
    <source>
        <dbReference type="Proteomes" id="UP000198462"/>
    </source>
</evidence>
<gene>
    <name evidence="2" type="ORF">B5C34_04650</name>
</gene>
<feature type="transmembrane region" description="Helical" evidence="1">
    <location>
        <begin position="90"/>
        <end position="108"/>
    </location>
</feature>
<protein>
    <submittedName>
        <fullName evidence="2">Uncharacterized protein</fullName>
    </submittedName>
</protein>
<feature type="transmembrane region" description="Helical" evidence="1">
    <location>
        <begin position="33"/>
        <end position="50"/>
    </location>
</feature>
<accession>A0A219B383</accession>
<keyword evidence="1" id="KW-0472">Membrane</keyword>
<comment type="caution">
    <text evidence="2">The sequence shown here is derived from an EMBL/GenBank/DDBJ whole genome shotgun (WGS) entry which is preliminary data.</text>
</comment>
<evidence type="ECO:0000256" key="1">
    <source>
        <dbReference type="SAM" id="Phobius"/>
    </source>
</evidence>
<name>A0A219B383_9SPHN</name>
<feature type="transmembrane region" description="Helical" evidence="1">
    <location>
        <begin position="62"/>
        <end position="78"/>
    </location>
</feature>
<reference evidence="3" key="1">
    <citation type="submission" date="2017-05" db="EMBL/GenBank/DDBJ databases">
        <authorList>
            <person name="Lin X."/>
        </authorList>
    </citation>
    <scope>NUCLEOTIDE SEQUENCE [LARGE SCALE GENOMIC DNA]</scope>
    <source>
        <strain evidence="3">JLT2012</strain>
    </source>
</reference>
<organism evidence="2 3">
    <name type="scientific">Pacificimonas flava</name>
    <dbReference type="NCBI Taxonomy" id="1234595"/>
    <lineage>
        <taxon>Bacteria</taxon>
        <taxon>Pseudomonadati</taxon>
        <taxon>Pseudomonadota</taxon>
        <taxon>Alphaproteobacteria</taxon>
        <taxon>Sphingomonadales</taxon>
        <taxon>Sphingosinicellaceae</taxon>
        <taxon>Pacificimonas</taxon>
    </lineage>
</organism>
<keyword evidence="1" id="KW-1133">Transmembrane helix</keyword>
<proteinExistence type="predicted"/>
<evidence type="ECO:0000313" key="2">
    <source>
        <dbReference type="EMBL" id="OWV32810.1"/>
    </source>
</evidence>
<dbReference type="Proteomes" id="UP000198462">
    <property type="component" value="Unassembled WGS sequence"/>
</dbReference>
<dbReference type="AlphaFoldDB" id="A0A219B383"/>
<keyword evidence="1" id="KW-0812">Transmembrane</keyword>
<keyword evidence="3" id="KW-1185">Reference proteome</keyword>
<feature type="transmembrane region" description="Helical" evidence="1">
    <location>
        <begin position="7"/>
        <end position="27"/>
    </location>
</feature>
<sequence>MRHLMSLLRPFVQYAFMSLSLCATAFLIEAIDILALFAIFFYVVLGVFLISGIRPQAARRNAWALGLPITLGTLFLFAEQRDPLPDAPYGLILLSVWLLCSIPFILSFRRAEKEGRIVPAPSSFRTIEKQR</sequence>